<dbReference type="PANTHER" id="PTHR31310:SF7">
    <property type="entry name" value="PA-PHOSPHATASE RELATED-FAMILY PROTEIN DDB_G0268928"/>
    <property type="match status" value="1"/>
</dbReference>
<comment type="subcellular location">
    <subcellularLocation>
        <location evidence="1">Membrane</location>
        <topology evidence="1">Multi-pass membrane protein</topology>
    </subcellularLocation>
</comment>
<feature type="transmembrane region" description="Helical" evidence="5">
    <location>
        <begin position="235"/>
        <end position="256"/>
    </location>
</feature>
<proteinExistence type="predicted"/>
<feature type="transmembrane region" description="Helical" evidence="5">
    <location>
        <begin position="124"/>
        <end position="142"/>
    </location>
</feature>
<dbReference type="Proteomes" id="UP000565579">
    <property type="component" value="Unassembled WGS sequence"/>
</dbReference>
<dbReference type="SUPFAM" id="SSF48317">
    <property type="entry name" value="Acid phosphatase/Vanadium-dependent haloperoxidase"/>
    <property type="match status" value="1"/>
</dbReference>
<evidence type="ECO:0000313" key="7">
    <source>
        <dbReference type="EMBL" id="MBB6549753.1"/>
    </source>
</evidence>
<accession>A0A7X0NU90</accession>
<dbReference type="InterPro" id="IPR036938">
    <property type="entry name" value="PAP2/HPO_sf"/>
</dbReference>
<dbReference type="GO" id="GO:0016020">
    <property type="term" value="C:membrane"/>
    <property type="evidence" value="ECO:0007669"/>
    <property type="project" value="UniProtKB-SubCell"/>
</dbReference>
<protein>
    <recommendedName>
        <fullName evidence="6">Inositolphosphotransferase Aur1/Ipt1 domain-containing protein</fullName>
    </recommendedName>
</protein>
<feature type="transmembrane region" description="Helical" evidence="5">
    <location>
        <begin position="154"/>
        <end position="174"/>
    </location>
</feature>
<dbReference type="AlphaFoldDB" id="A0A7X0NU90"/>
<dbReference type="Pfam" id="PF14378">
    <property type="entry name" value="PAP2_3"/>
    <property type="match status" value="1"/>
</dbReference>
<reference evidence="7 8" key="1">
    <citation type="submission" date="2020-08" db="EMBL/GenBank/DDBJ databases">
        <title>Sequencing the genomes of 1000 actinobacteria strains.</title>
        <authorList>
            <person name="Klenk H.-P."/>
        </authorList>
    </citation>
    <scope>NUCLEOTIDE SEQUENCE [LARGE SCALE GENOMIC DNA]</scope>
    <source>
        <strain evidence="7 8">DSM 43768</strain>
    </source>
</reference>
<comment type="caution">
    <text evidence="7">The sequence shown here is derived from an EMBL/GenBank/DDBJ whole genome shotgun (WGS) entry which is preliminary data.</text>
</comment>
<dbReference type="InterPro" id="IPR026841">
    <property type="entry name" value="Aur1/Ipt1"/>
</dbReference>
<feature type="transmembrane region" description="Helical" evidence="5">
    <location>
        <begin position="63"/>
        <end position="80"/>
    </location>
</feature>
<name>A0A7X0NU90_9ACTN</name>
<evidence type="ECO:0000259" key="6">
    <source>
        <dbReference type="Pfam" id="PF14378"/>
    </source>
</evidence>
<evidence type="ECO:0000256" key="1">
    <source>
        <dbReference type="ARBA" id="ARBA00004141"/>
    </source>
</evidence>
<sequence length="287" mass="31019">MKFRPAEWLMLGYFAVMALIVAVFRNRLADGAELLAGYALAALFLLVLAEAERRFPGRKAVRFARFSGPFLLLPFAYGAAARTSRVLHGRYLDVDLYTWETALLGFAPNTAVTAAIGSPLVTEVLTFCYFSFYGCFLIPAILYARGRVPLAERYVFAALAVFLPSYLGFIAIPLTGPALALPELLAVHGPSGYAVTAVQGEIMAAFDPPGACFPSTHVAGAWITLLCLRRHVSRNVRLVLCTLTAGLTVAVVYAWYHYLSDAVAGLAVALVVHAVTERCAARPRTPG</sequence>
<keyword evidence="2 5" id="KW-0812">Transmembrane</keyword>
<evidence type="ECO:0000256" key="2">
    <source>
        <dbReference type="ARBA" id="ARBA00022692"/>
    </source>
</evidence>
<evidence type="ECO:0000313" key="8">
    <source>
        <dbReference type="Proteomes" id="UP000565579"/>
    </source>
</evidence>
<organism evidence="7 8">
    <name type="scientific">Nonomuraea rubra</name>
    <dbReference type="NCBI Taxonomy" id="46180"/>
    <lineage>
        <taxon>Bacteria</taxon>
        <taxon>Bacillati</taxon>
        <taxon>Actinomycetota</taxon>
        <taxon>Actinomycetes</taxon>
        <taxon>Streptosporangiales</taxon>
        <taxon>Streptosporangiaceae</taxon>
        <taxon>Nonomuraea</taxon>
    </lineage>
</organism>
<keyword evidence="8" id="KW-1185">Reference proteome</keyword>
<evidence type="ECO:0000256" key="3">
    <source>
        <dbReference type="ARBA" id="ARBA00022989"/>
    </source>
</evidence>
<feature type="transmembrane region" description="Helical" evidence="5">
    <location>
        <begin position="7"/>
        <end position="25"/>
    </location>
</feature>
<keyword evidence="4 5" id="KW-0472">Membrane</keyword>
<evidence type="ECO:0000256" key="4">
    <source>
        <dbReference type="ARBA" id="ARBA00023136"/>
    </source>
</evidence>
<dbReference type="EMBL" id="JACHMI010000001">
    <property type="protein sequence ID" value="MBB6549753.1"/>
    <property type="molecule type" value="Genomic_DNA"/>
</dbReference>
<dbReference type="Gene3D" id="1.20.144.10">
    <property type="entry name" value="Phosphatidic acid phosphatase type 2/haloperoxidase"/>
    <property type="match status" value="1"/>
</dbReference>
<evidence type="ECO:0000256" key="5">
    <source>
        <dbReference type="SAM" id="Phobius"/>
    </source>
</evidence>
<dbReference type="RefSeq" id="WP_185104134.1">
    <property type="nucleotide sequence ID" value="NZ_JACHMI010000001.1"/>
</dbReference>
<gene>
    <name evidence="7" type="ORF">HD593_004548</name>
</gene>
<dbReference type="PANTHER" id="PTHR31310">
    <property type="match status" value="1"/>
</dbReference>
<feature type="domain" description="Inositolphosphotransferase Aur1/Ipt1" evidence="6">
    <location>
        <begin position="96"/>
        <end position="274"/>
    </location>
</feature>
<dbReference type="InterPro" id="IPR052185">
    <property type="entry name" value="IPC_Synthase-Related"/>
</dbReference>
<keyword evidence="3 5" id="KW-1133">Transmembrane helix</keyword>
<feature type="transmembrane region" description="Helical" evidence="5">
    <location>
        <begin position="31"/>
        <end position="51"/>
    </location>
</feature>